<proteinExistence type="predicted"/>
<evidence type="ECO:0000313" key="3">
    <source>
        <dbReference type="Proteomes" id="UP000541444"/>
    </source>
</evidence>
<accession>A0A7J7L9B3</accession>
<feature type="region of interest" description="Disordered" evidence="1">
    <location>
        <begin position="95"/>
        <end position="126"/>
    </location>
</feature>
<dbReference type="Proteomes" id="UP000541444">
    <property type="component" value="Unassembled WGS sequence"/>
</dbReference>
<dbReference type="PANTHER" id="PTHR31286:SF60">
    <property type="entry name" value="PROTEIN, PUTATIVE-RELATED"/>
    <property type="match status" value="1"/>
</dbReference>
<name>A0A7J7L9B3_9MAGN</name>
<feature type="region of interest" description="Disordered" evidence="1">
    <location>
        <begin position="138"/>
        <end position="184"/>
    </location>
</feature>
<sequence>MSLGNTLGTPIQMDHFPSNQDYGYHANVLVDIDLSQPIPDHILLEIEENIIKQELLLHKVSKYCNHYKNVGYTIAECKIVQKAYRVNEMEHNKVNKKTGKELAKGIRGNQTEPLEVNSTTSSPIYAPEDIEHANLASHEENDGDHNNSSQQGESKVADIEPTPTSINVEEILEGDEYSKAVQEV</sequence>
<dbReference type="EMBL" id="JACGCM010002531">
    <property type="protein sequence ID" value="KAF6139172.1"/>
    <property type="molecule type" value="Genomic_DNA"/>
</dbReference>
<evidence type="ECO:0000256" key="1">
    <source>
        <dbReference type="SAM" id="MobiDB-lite"/>
    </source>
</evidence>
<reference evidence="2 3" key="1">
    <citation type="journal article" date="2020" name="IScience">
        <title>Genome Sequencing of the Endangered Kingdonia uniflora (Circaeasteraceae, Ranunculales) Reveals Potential Mechanisms of Evolutionary Specialization.</title>
        <authorList>
            <person name="Sun Y."/>
            <person name="Deng T."/>
            <person name="Zhang A."/>
            <person name="Moore M.J."/>
            <person name="Landis J.B."/>
            <person name="Lin N."/>
            <person name="Zhang H."/>
            <person name="Zhang X."/>
            <person name="Huang J."/>
            <person name="Zhang X."/>
            <person name="Sun H."/>
            <person name="Wang H."/>
        </authorList>
    </citation>
    <scope>NUCLEOTIDE SEQUENCE [LARGE SCALE GENOMIC DNA]</scope>
    <source>
        <strain evidence="2">TB1705</strain>
        <tissue evidence="2">Leaf</tissue>
    </source>
</reference>
<feature type="compositionally biased region" description="Basic and acidic residues" evidence="1">
    <location>
        <begin position="95"/>
        <end position="104"/>
    </location>
</feature>
<comment type="caution">
    <text evidence="2">The sequence shown here is derived from an EMBL/GenBank/DDBJ whole genome shotgun (WGS) entry which is preliminary data.</text>
</comment>
<dbReference type="InterPro" id="IPR040256">
    <property type="entry name" value="At4g02000-like"/>
</dbReference>
<evidence type="ECO:0000313" key="2">
    <source>
        <dbReference type="EMBL" id="KAF6139172.1"/>
    </source>
</evidence>
<gene>
    <name evidence="2" type="ORF">GIB67_023225</name>
</gene>
<keyword evidence="3" id="KW-1185">Reference proteome</keyword>
<dbReference type="AlphaFoldDB" id="A0A7J7L9B3"/>
<protein>
    <submittedName>
        <fullName evidence="2">Uncharacterized protein</fullName>
    </submittedName>
</protein>
<feature type="compositionally biased region" description="Polar residues" evidence="1">
    <location>
        <begin position="108"/>
        <end position="123"/>
    </location>
</feature>
<dbReference type="PANTHER" id="PTHR31286">
    <property type="entry name" value="GLYCINE-RICH CELL WALL STRUCTURAL PROTEIN 1.8-LIKE"/>
    <property type="match status" value="1"/>
</dbReference>
<organism evidence="2 3">
    <name type="scientific">Kingdonia uniflora</name>
    <dbReference type="NCBI Taxonomy" id="39325"/>
    <lineage>
        <taxon>Eukaryota</taxon>
        <taxon>Viridiplantae</taxon>
        <taxon>Streptophyta</taxon>
        <taxon>Embryophyta</taxon>
        <taxon>Tracheophyta</taxon>
        <taxon>Spermatophyta</taxon>
        <taxon>Magnoliopsida</taxon>
        <taxon>Ranunculales</taxon>
        <taxon>Circaeasteraceae</taxon>
        <taxon>Kingdonia</taxon>
    </lineage>
</organism>
<dbReference type="OrthoDB" id="1924068at2759"/>